<protein>
    <submittedName>
        <fullName evidence="2">Uncharacterized protein</fullName>
    </submittedName>
</protein>
<feature type="non-terminal residue" evidence="2">
    <location>
        <position position="1"/>
    </location>
</feature>
<accession>A0AAV7RAW3</accession>
<evidence type="ECO:0000313" key="2">
    <source>
        <dbReference type="EMBL" id="KAJ1147890.1"/>
    </source>
</evidence>
<dbReference type="EMBL" id="JANPWB010000009">
    <property type="protein sequence ID" value="KAJ1147890.1"/>
    <property type="molecule type" value="Genomic_DNA"/>
</dbReference>
<name>A0AAV7RAW3_PLEWA</name>
<feature type="non-terminal residue" evidence="2">
    <location>
        <position position="67"/>
    </location>
</feature>
<keyword evidence="3" id="KW-1185">Reference proteome</keyword>
<sequence>YSMGHLAHPLQPLANLTVSDVSFEGGNPAYKAVPAVPGTTMPMYGLYDLNRDMGRTTKTKRREEGRS</sequence>
<feature type="region of interest" description="Disordered" evidence="1">
    <location>
        <begin position="47"/>
        <end position="67"/>
    </location>
</feature>
<gene>
    <name evidence="2" type="ORF">NDU88_000731</name>
</gene>
<comment type="caution">
    <text evidence="2">The sequence shown here is derived from an EMBL/GenBank/DDBJ whole genome shotgun (WGS) entry which is preliminary data.</text>
</comment>
<dbReference type="Proteomes" id="UP001066276">
    <property type="component" value="Chromosome 5"/>
</dbReference>
<evidence type="ECO:0000313" key="3">
    <source>
        <dbReference type="Proteomes" id="UP001066276"/>
    </source>
</evidence>
<reference evidence="2" key="1">
    <citation type="journal article" date="2022" name="bioRxiv">
        <title>Sequencing and chromosome-scale assembly of the giantPleurodeles waltlgenome.</title>
        <authorList>
            <person name="Brown T."/>
            <person name="Elewa A."/>
            <person name="Iarovenko S."/>
            <person name="Subramanian E."/>
            <person name="Araus A.J."/>
            <person name="Petzold A."/>
            <person name="Susuki M."/>
            <person name="Suzuki K.-i.T."/>
            <person name="Hayashi T."/>
            <person name="Toyoda A."/>
            <person name="Oliveira C."/>
            <person name="Osipova E."/>
            <person name="Leigh N.D."/>
            <person name="Simon A."/>
            <person name="Yun M.H."/>
        </authorList>
    </citation>
    <scope>NUCLEOTIDE SEQUENCE</scope>
    <source>
        <strain evidence="2">20211129_DDA</strain>
        <tissue evidence="2">Liver</tissue>
    </source>
</reference>
<dbReference type="AlphaFoldDB" id="A0AAV7RAW3"/>
<proteinExistence type="predicted"/>
<organism evidence="2 3">
    <name type="scientific">Pleurodeles waltl</name>
    <name type="common">Iberian ribbed newt</name>
    <dbReference type="NCBI Taxonomy" id="8319"/>
    <lineage>
        <taxon>Eukaryota</taxon>
        <taxon>Metazoa</taxon>
        <taxon>Chordata</taxon>
        <taxon>Craniata</taxon>
        <taxon>Vertebrata</taxon>
        <taxon>Euteleostomi</taxon>
        <taxon>Amphibia</taxon>
        <taxon>Batrachia</taxon>
        <taxon>Caudata</taxon>
        <taxon>Salamandroidea</taxon>
        <taxon>Salamandridae</taxon>
        <taxon>Pleurodelinae</taxon>
        <taxon>Pleurodeles</taxon>
    </lineage>
</organism>
<feature type="compositionally biased region" description="Basic and acidic residues" evidence="1">
    <location>
        <begin position="49"/>
        <end position="67"/>
    </location>
</feature>
<evidence type="ECO:0000256" key="1">
    <source>
        <dbReference type="SAM" id="MobiDB-lite"/>
    </source>
</evidence>